<dbReference type="Proteomes" id="UP000489600">
    <property type="component" value="Unassembled WGS sequence"/>
</dbReference>
<gene>
    <name evidence="1" type="ORF">ANE_LOCUS12343</name>
</gene>
<name>A0A565BLW6_9BRAS</name>
<comment type="caution">
    <text evidence="1">The sequence shown here is derived from an EMBL/GenBank/DDBJ whole genome shotgun (WGS) entry which is preliminary data.</text>
</comment>
<keyword evidence="2" id="KW-1185">Reference proteome</keyword>
<organism evidence="1 2">
    <name type="scientific">Arabis nemorensis</name>
    <dbReference type="NCBI Taxonomy" id="586526"/>
    <lineage>
        <taxon>Eukaryota</taxon>
        <taxon>Viridiplantae</taxon>
        <taxon>Streptophyta</taxon>
        <taxon>Embryophyta</taxon>
        <taxon>Tracheophyta</taxon>
        <taxon>Spermatophyta</taxon>
        <taxon>Magnoliopsida</taxon>
        <taxon>eudicotyledons</taxon>
        <taxon>Gunneridae</taxon>
        <taxon>Pentapetalae</taxon>
        <taxon>rosids</taxon>
        <taxon>malvids</taxon>
        <taxon>Brassicales</taxon>
        <taxon>Brassicaceae</taxon>
        <taxon>Arabideae</taxon>
        <taxon>Arabis</taxon>
    </lineage>
</organism>
<dbReference type="AlphaFoldDB" id="A0A565BLW6"/>
<protein>
    <submittedName>
        <fullName evidence="1">Uncharacterized protein</fullName>
    </submittedName>
</protein>
<accession>A0A565BLW6</accession>
<evidence type="ECO:0000313" key="1">
    <source>
        <dbReference type="EMBL" id="VVB01899.1"/>
    </source>
</evidence>
<sequence>MSSNLIDTTCAKNTSSATLTVATSSRLSLLRRGNTDWESFTPLRDNMAYRRHARQRTTLAEPANAPAAPVPARAAALPKISFRPPAAAPSISQRTRSRAAYMGLQAPPEPRGCRSKGMLGSNLSSVEIIKKITKYHFSGGLTKSTV</sequence>
<evidence type="ECO:0000313" key="2">
    <source>
        <dbReference type="Proteomes" id="UP000489600"/>
    </source>
</evidence>
<proteinExistence type="predicted"/>
<reference evidence="1" key="1">
    <citation type="submission" date="2019-07" db="EMBL/GenBank/DDBJ databases">
        <authorList>
            <person name="Dittberner H."/>
        </authorList>
    </citation>
    <scope>NUCLEOTIDE SEQUENCE [LARGE SCALE GENOMIC DNA]</scope>
</reference>
<dbReference type="EMBL" id="CABITT030000004">
    <property type="protein sequence ID" value="VVB01899.1"/>
    <property type="molecule type" value="Genomic_DNA"/>
</dbReference>